<evidence type="ECO:0000256" key="3">
    <source>
        <dbReference type="ARBA" id="ARBA00022692"/>
    </source>
</evidence>
<evidence type="ECO:0000256" key="6">
    <source>
        <dbReference type="ARBA" id="ARBA00022840"/>
    </source>
</evidence>
<feature type="transmembrane region" description="Helical" evidence="12">
    <location>
        <begin position="445"/>
        <end position="468"/>
    </location>
</feature>
<keyword evidence="17" id="KW-1185">Reference proteome</keyword>
<dbReference type="InterPro" id="IPR036412">
    <property type="entry name" value="HAD-like_sf"/>
</dbReference>
<evidence type="ECO:0000256" key="13">
    <source>
        <dbReference type="SAM" id="SignalP"/>
    </source>
</evidence>
<dbReference type="SUPFAM" id="SSF56784">
    <property type="entry name" value="HAD-like"/>
    <property type="match status" value="1"/>
</dbReference>
<dbReference type="SUPFAM" id="SSF81660">
    <property type="entry name" value="Metal cation-transporting ATPase, ATP-binding domain N"/>
    <property type="match status" value="1"/>
</dbReference>
<proteinExistence type="inferred from homology"/>
<keyword evidence="8" id="KW-1278">Translocase</keyword>
<gene>
    <name evidence="16" type="ORF">INT48_009105</name>
</gene>
<dbReference type="GO" id="GO:0019829">
    <property type="term" value="F:ATPase-coupled monoatomic cation transmembrane transporter activity"/>
    <property type="evidence" value="ECO:0007669"/>
    <property type="project" value="TreeGrafter"/>
</dbReference>
<dbReference type="PROSITE" id="PS00154">
    <property type="entry name" value="ATPASE_E1_E2"/>
    <property type="match status" value="1"/>
</dbReference>
<keyword evidence="5" id="KW-0547">Nucleotide-binding</keyword>
<dbReference type="GO" id="GO:0005524">
    <property type="term" value="F:ATP binding"/>
    <property type="evidence" value="ECO:0007669"/>
    <property type="project" value="UniProtKB-KW"/>
</dbReference>
<comment type="caution">
    <text evidence="16">The sequence shown here is derived from an EMBL/GenBank/DDBJ whole genome shotgun (WGS) entry which is preliminary data.</text>
</comment>
<feature type="transmembrane region" description="Helical" evidence="12">
    <location>
        <begin position="1295"/>
        <end position="1313"/>
    </location>
</feature>
<feature type="transmembrane region" description="Helical" evidence="12">
    <location>
        <begin position="480"/>
        <end position="502"/>
    </location>
</feature>
<feature type="domain" description="Cation-transporting P-type ATPase N-terminal" evidence="15">
    <location>
        <begin position="420"/>
        <end position="468"/>
    </location>
</feature>
<reference evidence="16" key="1">
    <citation type="submission" date="2021-01" db="EMBL/GenBank/DDBJ databases">
        <title>Metabolic potential, ecology and presence of endohyphal bacteria is reflected in genomic diversity of Mucoromycotina.</title>
        <authorList>
            <person name="Muszewska A."/>
            <person name="Okrasinska A."/>
            <person name="Steczkiewicz K."/>
            <person name="Drgas O."/>
            <person name="Orlowska M."/>
            <person name="Perlinska-Lenart U."/>
            <person name="Aleksandrzak-Piekarczyk T."/>
            <person name="Szatraj K."/>
            <person name="Zielenkiewicz U."/>
            <person name="Pilsyk S."/>
            <person name="Malc E."/>
            <person name="Mieczkowski P."/>
            <person name="Kruszewska J.S."/>
            <person name="Biernat P."/>
            <person name="Pawlowska J."/>
        </authorList>
    </citation>
    <scope>NUCLEOTIDE SEQUENCE</scope>
    <source>
        <strain evidence="16">WA0000018081</strain>
    </source>
</reference>
<dbReference type="InterPro" id="IPR059000">
    <property type="entry name" value="ATPase_P-type_domA"/>
</dbReference>
<dbReference type="InterPro" id="IPR023298">
    <property type="entry name" value="ATPase_P-typ_TM_dom_sf"/>
</dbReference>
<keyword evidence="9 12" id="KW-1133">Transmembrane helix</keyword>
<dbReference type="Gene3D" id="3.40.1110.10">
    <property type="entry name" value="Calcium-transporting ATPase, cytoplasmic domain N"/>
    <property type="match status" value="1"/>
</dbReference>
<dbReference type="GO" id="GO:0016020">
    <property type="term" value="C:membrane"/>
    <property type="evidence" value="ECO:0007669"/>
    <property type="project" value="UniProtKB-SubCell"/>
</dbReference>
<dbReference type="Pfam" id="PF00122">
    <property type="entry name" value="E1-E2_ATPase"/>
    <property type="match status" value="1"/>
</dbReference>
<dbReference type="PANTHER" id="PTHR45630:SF11">
    <property type="entry name" value="CATION-TRANSPORTING P-TYPE ATPASE N-TERMINAL DOMAIN-CONTAINING PROTEIN"/>
    <property type="match status" value="1"/>
</dbReference>
<keyword evidence="6" id="KW-0067">ATP-binding</keyword>
<dbReference type="Gene3D" id="3.40.50.1000">
    <property type="entry name" value="HAD superfamily/HAD-like"/>
    <property type="match status" value="1"/>
</dbReference>
<evidence type="ECO:0000256" key="4">
    <source>
        <dbReference type="ARBA" id="ARBA00022723"/>
    </source>
</evidence>
<dbReference type="SFLD" id="SFLDS00003">
    <property type="entry name" value="Haloacid_Dehalogenase"/>
    <property type="match status" value="1"/>
</dbReference>
<evidence type="ECO:0000256" key="5">
    <source>
        <dbReference type="ARBA" id="ARBA00022741"/>
    </source>
</evidence>
<feature type="compositionally biased region" description="Basic and acidic residues" evidence="11">
    <location>
        <begin position="210"/>
        <end position="220"/>
    </location>
</feature>
<dbReference type="GO" id="GO:0046872">
    <property type="term" value="F:metal ion binding"/>
    <property type="evidence" value="ECO:0007669"/>
    <property type="project" value="UniProtKB-KW"/>
</dbReference>
<organism evidence="16 17">
    <name type="scientific">Thamnidium elegans</name>
    <dbReference type="NCBI Taxonomy" id="101142"/>
    <lineage>
        <taxon>Eukaryota</taxon>
        <taxon>Fungi</taxon>
        <taxon>Fungi incertae sedis</taxon>
        <taxon>Mucoromycota</taxon>
        <taxon>Mucoromycotina</taxon>
        <taxon>Mucoromycetes</taxon>
        <taxon>Mucorales</taxon>
        <taxon>Mucorineae</taxon>
        <taxon>Mucoraceae</taxon>
        <taxon>Thamnidium</taxon>
    </lineage>
</organism>
<dbReference type="SUPFAM" id="SSF81653">
    <property type="entry name" value="Calcium ATPase, transduction domain A"/>
    <property type="match status" value="1"/>
</dbReference>
<dbReference type="PRINTS" id="PR00119">
    <property type="entry name" value="CATATPASE"/>
</dbReference>
<evidence type="ECO:0000256" key="11">
    <source>
        <dbReference type="SAM" id="MobiDB-lite"/>
    </source>
</evidence>
<dbReference type="InterPro" id="IPR008250">
    <property type="entry name" value="ATPase_P-typ_transduc_dom_A_sf"/>
</dbReference>
<evidence type="ECO:0000259" key="15">
    <source>
        <dbReference type="Pfam" id="PF00690"/>
    </source>
</evidence>
<feature type="transmembrane region" description="Helical" evidence="12">
    <location>
        <begin position="1265"/>
        <end position="1283"/>
    </location>
</feature>
<evidence type="ECO:0000256" key="12">
    <source>
        <dbReference type="SAM" id="Phobius"/>
    </source>
</evidence>
<sequence length="1404" mass="158462">MTLFYLILACFVSSAFASAEFHNINDLDVYGNKCKLPTYFSYPCPKLCVRNVSMCPPNNRPDPCPIDTIYCVDGTCRESCPASLVSECSCIGAPALVGDIYPCGDNSIRTNIENFIAENKANQSAEACSVAANLPNVPNWSPNPESVMWQDCPTPYYGEVTFTEDVFIAIYAFYGSCVLVLAFWTMYKQAMEKSIKANFNRVKELRTDNYHDSEKEKSMNEKTTGISDDSSKDDLSSVDPENDDNMTVHAYKTNWLGNICAVIFMLQTLGQICYMILLTKDYYDDHYLFRGFSEIQASTFIALWYIFFIWFAGLTTFRFRLPNFFRIRCSYNKGEYVQVERKEAAIILLEDQSNRVMDFVRELEKRGKHIAGMDVVVTNIPLKKTSSGTKYFVYQCTRFVYHPETENFTPHQFHLGDTVGELAALTQGLTTEEARLRRELIGPNFIEVYVPNFIVALFQEFSSFFYIYQFTVLWLFYYFAYWQVGIADTAVILISAFVKVVVRLRSEKRIKMMAEYTDHVQICRDGEWKELSTADLLPGDVFQVSEGKTTPCDAVILKGNIVADESSLTGEPLPIRKFPLRPDDVNTPYDRLGAGKISTIFSGTTISQAQATGKDTKVTALVTHTGTGTDKGELIKKILFPTSVSFIFDEQMKIVILILLCCGMFCLAIAIWMYATGTSAWFYSMFAIAQLVSPLLPAALVVGQSVAAGRLRKKNIFCVDLPRILMAGKIQLFCFDKTGTLTKEGLEFFGAQSVVDSNNIVDNRKRNDVPNFAKHEEVMEQIPHLMQTGIATCHAVTTLNGQFIGNPVDIEMFKASKWTLNDHSDYVDTLTPPSGSDSNVHVLKRYEFVHARMSMSVAVLDSKTNKIHIFVKGAYEKIKDLSNPDSIPSDYDRVTANQARQGCYVLALSHREINLEEIGGLDAFSRWSRDQMEENINFLGLIIFKNQLKADTEENIAELKRGDTRTIMITGDTALTGVYIARQCGMSTTSTNRFLLGDYDKSLDRVVWNDVDEPDLFSDVSVDEFLLNKGHTPLELAVTGKAFQWLIEKNLIRKYLLDIRVFARMTPNGKVQCVQLHMERGITAMTGDGGNDCGALRAAHVGIAMSDAEASIVSPFSTSHRSVQSCVELIRQGRGALATSLTGYKYLILYGQVMMMLKVFTFYFAVSMSETIWIAIDVFITVLLTWAVSQSQAADRLEPQRPTARILGPQTLASGIGLVAINWIFLIGAFVMLYSQSWFRCNEFDSRAVDMSKWWLLSDNYEGEVLAFVCLFQFINNAAVFNFGYKFRQSFHRNYVLVILWLAYLAIASYWLLADPNPFGCLFRFNCGTKEVLEQFGYKVSTYVDPFNTPLGHNVMPVEFRWKLWGLIMGNIVAGLAYERLVVLGPVHTFLAKRFPAKRLEKTL</sequence>
<dbReference type="InterPro" id="IPR006544">
    <property type="entry name" value="P-type_TPase_V"/>
</dbReference>
<dbReference type="Proteomes" id="UP000613177">
    <property type="component" value="Unassembled WGS sequence"/>
</dbReference>
<dbReference type="InterPro" id="IPR001757">
    <property type="entry name" value="P_typ_ATPase"/>
</dbReference>
<evidence type="ECO:0000256" key="9">
    <source>
        <dbReference type="ARBA" id="ARBA00022989"/>
    </source>
</evidence>
<keyword evidence="4" id="KW-0479">Metal-binding</keyword>
<evidence type="ECO:0000313" key="17">
    <source>
        <dbReference type="Proteomes" id="UP000613177"/>
    </source>
</evidence>
<dbReference type="Gene3D" id="2.70.150.10">
    <property type="entry name" value="Calcium-transporting ATPase, cytoplasmic transduction domain A"/>
    <property type="match status" value="1"/>
</dbReference>
<keyword evidence="10 12" id="KW-0472">Membrane</keyword>
<comment type="subcellular location">
    <subcellularLocation>
        <location evidence="1">Membrane</location>
        <topology evidence="1">Multi-pass membrane protein</topology>
    </subcellularLocation>
</comment>
<keyword evidence="3 12" id="KW-0812">Transmembrane</keyword>
<feature type="transmembrane region" description="Helical" evidence="12">
    <location>
        <begin position="1147"/>
        <end position="1166"/>
    </location>
</feature>
<feature type="chain" id="PRO_5034410555" description="Cation-transporting P-type ATPase N-terminal domain-containing protein" evidence="13">
    <location>
        <begin position="18"/>
        <end position="1404"/>
    </location>
</feature>
<dbReference type="InterPro" id="IPR023214">
    <property type="entry name" value="HAD_sf"/>
</dbReference>
<dbReference type="PANTHER" id="PTHR45630">
    <property type="entry name" value="CATION-TRANSPORTING ATPASE-RELATED"/>
    <property type="match status" value="1"/>
</dbReference>
<evidence type="ECO:0000256" key="7">
    <source>
        <dbReference type="ARBA" id="ARBA00022842"/>
    </source>
</evidence>
<dbReference type="InterPro" id="IPR044492">
    <property type="entry name" value="P_typ_ATPase_HD_dom"/>
</dbReference>
<dbReference type="SUPFAM" id="SSF81665">
    <property type="entry name" value="Calcium ATPase, transmembrane domain M"/>
    <property type="match status" value="1"/>
</dbReference>
<evidence type="ECO:0000259" key="14">
    <source>
        <dbReference type="Pfam" id="PF00122"/>
    </source>
</evidence>
<dbReference type="GO" id="GO:0016887">
    <property type="term" value="F:ATP hydrolysis activity"/>
    <property type="evidence" value="ECO:0007669"/>
    <property type="project" value="InterPro"/>
</dbReference>
<feature type="domain" description="P-type ATPase A" evidence="14">
    <location>
        <begin position="518"/>
        <end position="637"/>
    </location>
</feature>
<protein>
    <recommendedName>
        <fullName evidence="18">Cation-transporting P-type ATPase N-terminal domain-containing protein</fullName>
    </recommendedName>
</protein>
<keyword evidence="13" id="KW-0732">Signal</keyword>
<evidence type="ECO:0000256" key="1">
    <source>
        <dbReference type="ARBA" id="ARBA00004141"/>
    </source>
</evidence>
<feature type="transmembrane region" description="Helical" evidence="12">
    <location>
        <begin position="166"/>
        <end position="187"/>
    </location>
</feature>
<evidence type="ECO:0000256" key="10">
    <source>
        <dbReference type="ARBA" id="ARBA00023136"/>
    </source>
</evidence>
<feature type="signal peptide" evidence="13">
    <location>
        <begin position="1"/>
        <end position="17"/>
    </location>
</feature>
<dbReference type="SFLD" id="SFLDF00027">
    <property type="entry name" value="p-type_atpase"/>
    <property type="match status" value="1"/>
</dbReference>
<dbReference type="GO" id="GO:0140358">
    <property type="term" value="F:P-type transmembrane transporter activity"/>
    <property type="evidence" value="ECO:0007669"/>
    <property type="project" value="InterPro"/>
</dbReference>
<comment type="similarity">
    <text evidence="2">Belongs to the cation transport ATPase (P-type) (TC 3.A.3) family. Type V subfamily.</text>
</comment>
<feature type="transmembrane region" description="Helical" evidence="12">
    <location>
        <begin position="1210"/>
        <end position="1234"/>
    </location>
</feature>
<feature type="region of interest" description="Disordered" evidence="11">
    <location>
        <begin position="210"/>
        <end position="241"/>
    </location>
</feature>
<dbReference type="InterPro" id="IPR004014">
    <property type="entry name" value="ATPase_P-typ_cation-transptr_N"/>
</dbReference>
<dbReference type="InterPro" id="IPR023299">
    <property type="entry name" value="ATPase_P-typ_cyto_dom_N"/>
</dbReference>
<evidence type="ECO:0008006" key="18">
    <source>
        <dbReference type="Google" id="ProtNLM"/>
    </source>
</evidence>
<dbReference type="InterPro" id="IPR018303">
    <property type="entry name" value="ATPase_P-typ_P_site"/>
</dbReference>
<feature type="transmembrane region" description="Helical" evidence="12">
    <location>
        <begin position="1172"/>
        <end position="1189"/>
    </location>
</feature>
<feature type="transmembrane region" description="Helical" evidence="12">
    <location>
        <begin position="1364"/>
        <end position="1392"/>
    </location>
</feature>
<evidence type="ECO:0000313" key="16">
    <source>
        <dbReference type="EMBL" id="KAG2233357.1"/>
    </source>
</evidence>
<name>A0A8H7SQC2_9FUNG</name>
<evidence type="ECO:0000256" key="2">
    <source>
        <dbReference type="ARBA" id="ARBA00006000"/>
    </source>
</evidence>
<feature type="transmembrane region" description="Helical" evidence="12">
    <location>
        <begin position="297"/>
        <end position="317"/>
    </location>
</feature>
<dbReference type="EMBL" id="JAEPRE010000082">
    <property type="protein sequence ID" value="KAG2233357.1"/>
    <property type="molecule type" value="Genomic_DNA"/>
</dbReference>
<dbReference type="SFLD" id="SFLDG00002">
    <property type="entry name" value="C1.7:_P-type_atpase_like"/>
    <property type="match status" value="1"/>
</dbReference>
<feature type="transmembrane region" description="Helical" evidence="12">
    <location>
        <begin position="255"/>
        <end position="277"/>
    </location>
</feature>
<feature type="transmembrane region" description="Helical" evidence="12">
    <location>
        <begin position="654"/>
        <end position="675"/>
    </location>
</feature>
<keyword evidence="7" id="KW-0460">Magnesium</keyword>
<feature type="transmembrane region" description="Helical" evidence="12">
    <location>
        <begin position="681"/>
        <end position="703"/>
    </location>
</feature>
<dbReference type="NCBIfam" id="TIGR01494">
    <property type="entry name" value="ATPase_P-type"/>
    <property type="match status" value="1"/>
</dbReference>
<accession>A0A8H7SQC2</accession>
<dbReference type="NCBIfam" id="TIGR01657">
    <property type="entry name" value="P-ATPase-V"/>
    <property type="match status" value="1"/>
</dbReference>
<dbReference type="Pfam" id="PF00690">
    <property type="entry name" value="Cation_ATPase_N"/>
    <property type="match status" value="1"/>
</dbReference>
<evidence type="ECO:0000256" key="8">
    <source>
        <dbReference type="ARBA" id="ARBA00022967"/>
    </source>
</evidence>